<accession>A0A2I1I4C0</accession>
<feature type="transmembrane region" description="Helical" evidence="8">
    <location>
        <begin position="502"/>
        <end position="523"/>
    </location>
</feature>
<dbReference type="Gene3D" id="3.30.200.20">
    <property type="entry name" value="Phosphorylase Kinase, domain 1"/>
    <property type="match status" value="1"/>
</dbReference>
<dbReference type="PROSITE" id="PS50011">
    <property type="entry name" value="PROTEIN_KINASE_DOM"/>
    <property type="match status" value="1"/>
</dbReference>
<organism evidence="10 11">
    <name type="scientific">Schaalia turicensis</name>
    <dbReference type="NCBI Taxonomy" id="131111"/>
    <lineage>
        <taxon>Bacteria</taxon>
        <taxon>Bacillati</taxon>
        <taxon>Actinomycetota</taxon>
        <taxon>Actinomycetes</taxon>
        <taxon>Actinomycetales</taxon>
        <taxon>Actinomycetaceae</taxon>
        <taxon>Schaalia</taxon>
    </lineage>
</organism>
<dbReference type="GO" id="GO:0004674">
    <property type="term" value="F:protein serine/threonine kinase activity"/>
    <property type="evidence" value="ECO:0007669"/>
    <property type="project" value="UniProtKB-KW"/>
</dbReference>
<feature type="region of interest" description="Disordered" evidence="7">
    <location>
        <begin position="282"/>
        <end position="465"/>
    </location>
</feature>
<dbReference type="InterPro" id="IPR011009">
    <property type="entry name" value="Kinase-like_dom_sf"/>
</dbReference>
<evidence type="ECO:0000313" key="10">
    <source>
        <dbReference type="EMBL" id="PKY65949.1"/>
    </source>
</evidence>
<dbReference type="PROSITE" id="PS00108">
    <property type="entry name" value="PROTEIN_KINASE_ST"/>
    <property type="match status" value="1"/>
</dbReference>
<dbReference type="PANTHER" id="PTHR43289:SF6">
    <property type="entry name" value="SERINE_THREONINE-PROTEIN KINASE NEKL-3"/>
    <property type="match status" value="1"/>
</dbReference>
<name>A0A2I1I4C0_9ACTO</name>
<sequence>MSSSAKYSAGKKLGGRYTLLTPIAQGGMGEVWKARDQVTGRMVAAKVLRQEFSGEELSLSRLRIEANNAMRIQHPNIANVQDSGEQDGRGWIVMELVEGKPLNHYLKDGHRIATQDLVPVLMQVAMALGAASEAGVVHRDIKPANILVRPDGIVKLTDFGISRSNNQAALTAAGMVMGTAQYLPPEQAMGETATSLGDLYALGVIAYEAAAGRRPFTGKTQVDIAFSHVNDPVPPLPSDVPRPLADVICHLLEKKPEKRPDSGVALVRELSNAAKQMGISVATHPLPDPFPEAKMEPTQVHPSPVAAPVRHTKRRSLPEEMLERPAGLDTPTDPQTLTQQSDSQDPQNVNTQTEHSQSLSGDAMPSNKGDADLDPTSVRRRQLSERLKERARVREEADTAHASASPTLPPPPAPTDKRSATDSAKRSGTQAIASSPQTKTRQQKLSSPPPKRVRPKPSSQASGQVWYSVSKRNTPPVSTLPPTPTQYNRSVVAPPVSKGRRITQAIIIALIIIAILAGAYFILQHMFGSLTSLLSDGLPTTKEVQTWQTPWAAV</sequence>
<feature type="compositionally biased region" description="Polar residues" evidence="7">
    <location>
        <begin position="426"/>
        <end position="445"/>
    </location>
</feature>
<feature type="compositionally biased region" description="Basic and acidic residues" evidence="7">
    <location>
        <begin position="382"/>
        <end position="399"/>
    </location>
</feature>
<keyword evidence="6" id="KW-0067">ATP-binding</keyword>
<feature type="domain" description="Protein kinase" evidence="9">
    <location>
        <begin position="17"/>
        <end position="287"/>
    </location>
</feature>
<dbReference type="Gene3D" id="1.10.510.10">
    <property type="entry name" value="Transferase(Phosphotransferase) domain 1"/>
    <property type="match status" value="1"/>
</dbReference>
<keyword evidence="3" id="KW-0808">Transferase</keyword>
<reference evidence="10 11" key="1">
    <citation type="submission" date="2017-12" db="EMBL/GenBank/DDBJ databases">
        <title>Phylogenetic diversity of female urinary microbiome.</title>
        <authorList>
            <person name="Thomas-White K."/>
            <person name="Wolfe A.J."/>
        </authorList>
    </citation>
    <scope>NUCLEOTIDE SEQUENCE [LARGE SCALE GENOMIC DNA]</scope>
    <source>
        <strain evidence="10 11">UMB0250</strain>
    </source>
</reference>
<keyword evidence="4" id="KW-0547">Nucleotide-binding</keyword>
<keyword evidence="5 10" id="KW-0418">Kinase</keyword>
<dbReference type="AlphaFoldDB" id="A0A2I1I4C0"/>
<evidence type="ECO:0000256" key="5">
    <source>
        <dbReference type="ARBA" id="ARBA00022777"/>
    </source>
</evidence>
<evidence type="ECO:0000256" key="1">
    <source>
        <dbReference type="ARBA" id="ARBA00012513"/>
    </source>
</evidence>
<comment type="caution">
    <text evidence="10">The sequence shown here is derived from an EMBL/GenBank/DDBJ whole genome shotgun (WGS) entry which is preliminary data.</text>
</comment>
<feature type="compositionally biased region" description="Basic and acidic residues" evidence="7">
    <location>
        <begin position="415"/>
        <end position="425"/>
    </location>
</feature>
<evidence type="ECO:0000313" key="11">
    <source>
        <dbReference type="Proteomes" id="UP000234545"/>
    </source>
</evidence>
<dbReference type="InterPro" id="IPR000719">
    <property type="entry name" value="Prot_kinase_dom"/>
</dbReference>
<protein>
    <recommendedName>
        <fullName evidence="1">non-specific serine/threonine protein kinase</fullName>
        <ecNumber evidence="1">2.7.11.1</ecNumber>
    </recommendedName>
</protein>
<dbReference type="OrthoDB" id="9762169at2"/>
<dbReference type="Proteomes" id="UP000234545">
    <property type="component" value="Unassembled WGS sequence"/>
</dbReference>
<dbReference type="Pfam" id="PF00069">
    <property type="entry name" value="Pkinase"/>
    <property type="match status" value="1"/>
</dbReference>
<gene>
    <name evidence="10" type="ORF">CYJ25_06860</name>
</gene>
<feature type="compositionally biased region" description="Low complexity" evidence="7">
    <location>
        <begin position="328"/>
        <end position="347"/>
    </location>
</feature>
<proteinExistence type="predicted"/>
<evidence type="ECO:0000259" key="9">
    <source>
        <dbReference type="PROSITE" id="PS50011"/>
    </source>
</evidence>
<feature type="compositionally biased region" description="Polar residues" evidence="7">
    <location>
        <begin position="348"/>
        <end position="360"/>
    </location>
</feature>
<evidence type="ECO:0000256" key="6">
    <source>
        <dbReference type="ARBA" id="ARBA00022840"/>
    </source>
</evidence>
<keyword evidence="8" id="KW-1133">Transmembrane helix</keyword>
<dbReference type="EMBL" id="PKKJ01000009">
    <property type="protein sequence ID" value="PKY65949.1"/>
    <property type="molecule type" value="Genomic_DNA"/>
</dbReference>
<evidence type="ECO:0000256" key="7">
    <source>
        <dbReference type="SAM" id="MobiDB-lite"/>
    </source>
</evidence>
<dbReference type="GO" id="GO:0005524">
    <property type="term" value="F:ATP binding"/>
    <property type="evidence" value="ECO:0007669"/>
    <property type="project" value="UniProtKB-KW"/>
</dbReference>
<keyword evidence="8" id="KW-0812">Transmembrane</keyword>
<dbReference type="SMART" id="SM00220">
    <property type="entry name" value="S_TKc"/>
    <property type="match status" value="1"/>
</dbReference>
<evidence type="ECO:0000256" key="8">
    <source>
        <dbReference type="SAM" id="Phobius"/>
    </source>
</evidence>
<keyword evidence="2 10" id="KW-0723">Serine/threonine-protein kinase</keyword>
<dbReference type="CDD" id="cd14014">
    <property type="entry name" value="STKc_PknB_like"/>
    <property type="match status" value="1"/>
</dbReference>
<dbReference type="SUPFAM" id="SSF56112">
    <property type="entry name" value="Protein kinase-like (PK-like)"/>
    <property type="match status" value="1"/>
</dbReference>
<evidence type="ECO:0000256" key="3">
    <source>
        <dbReference type="ARBA" id="ARBA00022679"/>
    </source>
</evidence>
<dbReference type="RefSeq" id="WP_101628433.1">
    <property type="nucleotide sequence ID" value="NZ_PKKJ01000009.1"/>
</dbReference>
<evidence type="ECO:0000256" key="2">
    <source>
        <dbReference type="ARBA" id="ARBA00022527"/>
    </source>
</evidence>
<dbReference type="PANTHER" id="PTHR43289">
    <property type="entry name" value="MITOGEN-ACTIVATED PROTEIN KINASE KINASE KINASE 20-RELATED"/>
    <property type="match status" value="1"/>
</dbReference>
<dbReference type="EC" id="2.7.11.1" evidence="1"/>
<dbReference type="InterPro" id="IPR008271">
    <property type="entry name" value="Ser/Thr_kinase_AS"/>
</dbReference>
<evidence type="ECO:0000256" key="4">
    <source>
        <dbReference type="ARBA" id="ARBA00022741"/>
    </source>
</evidence>
<keyword evidence="8" id="KW-0472">Membrane</keyword>